<dbReference type="Gene3D" id="3.30.420.270">
    <property type="match status" value="1"/>
</dbReference>
<keyword evidence="10" id="KW-0653">Protein transport</keyword>
<keyword evidence="4" id="KW-0997">Cell inner membrane</keyword>
<proteinExistence type="inferred from homology"/>
<sequence>MGMSVGSSGGGGGRRGRRGGRKAPMSEINVTPLVDVMLVLLIIFMVAAPMMTVGVPLNLPKTGAKALNSETQPITVSIKADGSVFIQETQIPVDEIGAKLAAIATTGYTERIHVRGDGEAPYGVIADVMARMQAAGYTNVGLITEQKTN</sequence>
<comment type="caution">
    <text evidence="13">The sequence shown here is derived from an EMBL/GenBank/DDBJ whole genome shotgun (WGS) entry which is preliminary data.</text>
</comment>
<dbReference type="InterPro" id="IPR014168">
    <property type="entry name" value="Tol-Pal_TolR"/>
</dbReference>
<dbReference type="Proteomes" id="UP000477849">
    <property type="component" value="Unassembled WGS sequence"/>
</dbReference>
<accession>A0A6M1RTX4</accession>
<evidence type="ECO:0000256" key="4">
    <source>
        <dbReference type="ARBA" id="ARBA00022519"/>
    </source>
</evidence>
<keyword evidence="8 12" id="KW-0472">Membrane</keyword>
<name>A0A6M1RTX4_9HYPH</name>
<keyword evidence="10" id="KW-0813">Transport</keyword>
<keyword evidence="5" id="KW-0132">Cell division</keyword>
<evidence type="ECO:0000256" key="3">
    <source>
        <dbReference type="ARBA" id="ARBA00022475"/>
    </source>
</evidence>
<comment type="subcellular location">
    <subcellularLocation>
        <location evidence="1">Cell membrane</location>
        <topology evidence="1">Single-pass membrane protein</topology>
    </subcellularLocation>
    <subcellularLocation>
        <location evidence="10">Cell membrane</location>
        <topology evidence="10">Single-pass type II membrane protein</topology>
    </subcellularLocation>
</comment>
<keyword evidence="14" id="KW-1185">Reference proteome</keyword>
<dbReference type="PANTHER" id="PTHR30558:SF7">
    <property type="entry name" value="TOL-PAL SYSTEM PROTEIN TOLR"/>
    <property type="match status" value="1"/>
</dbReference>
<dbReference type="NCBIfam" id="TIGR02801">
    <property type="entry name" value="tolR"/>
    <property type="match status" value="1"/>
</dbReference>
<feature type="transmembrane region" description="Helical" evidence="12">
    <location>
        <begin position="36"/>
        <end position="59"/>
    </location>
</feature>
<comment type="similarity">
    <text evidence="2 10">Belongs to the ExbD/TolR family.</text>
</comment>
<keyword evidence="9" id="KW-0131">Cell cycle</keyword>
<evidence type="ECO:0000256" key="2">
    <source>
        <dbReference type="ARBA" id="ARBA00005811"/>
    </source>
</evidence>
<keyword evidence="7 12" id="KW-1133">Transmembrane helix</keyword>
<feature type="region of interest" description="Disordered" evidence="11">
    <location>
        <begin position="1"/>
        <end position="23"/>
    </location>
</feature>
<evidence type="ECO:0000256" key="1">
    <source>
        <dbReference type="ARBA" id="ARBA00004162"/>
    </source>
</evidence>
<evidence type="ECO:0000256" key="12">
    <source>
        <dbReference type="SAM" id="Phobius"/>
    </source>
</evidence>
<evidence type="ECO:0000256" key="9">
    <source>
        <dbReference type="ARBA" id="ARBA00023306"/>
    </source>
</evidence>
<dbReference type="EMBL" id="JAAKZH010000001">
    <property type="protein sequence ID" value="NGO62293.1"/>
    <property type="molecule type" value="Genomic_DNA"/>
</dbReference>
<dbReference type="RefSeq" id="WP_163900695.1">
    <property type="nucleotide sequence ID" value="NZ_CP048427.1"/>
</dbReference>
<evidence type="ECO:0000256" key="7">
    <source>
        <dbReference type="ARBA" id="ARBA00022989"/>
    </source>
</evidence>
<evidence type="ECO:0000256" key="5">
    <source>
        <dbReference type="ARBA" id="ARBA00022618"/>
    </source>
</evidence>
<dbReference type="GO" id="GO:0015031">
    <property type="term" value="P:protein transport"/>
    <property type="evidence" value="ECO:0007669"/>
    <property type="project" value="UniProtKB-KW"/>
</dbReference>
<protein>
    <submittedName>
        <fullName evidence="13">Protein TolR</fullName>
    </submittedName>
</protein>
<evidence type="ECO:0000256" key="10">
    <source>
        <dbReference type="RuleBase" id="RU003879"/>
    </source>
</evidence>
<reference evidence="13 14" key="1">
    <citation type="submission" date="2020-02" db="EMBL/GenBank/DDBJ databases">
        <title>Genome sequence of the type strain CCBAU10050 of Rhizobium daejeonense.</title>
        <authorList>
            <person name="Gao J."/>
            <person name="Sun J."/>
        </authorList>
    </citation>
    <scope>NUCLEOTIDE SEQUENCE [LARGE SCALE GENOMIC DNA]</scope>
    <source>
        <strain evidence="13 14">CCBAU10050</strain>
    </source>
</reference>
<keyword evidence="3" id="KW-1003">Cell membrane</keyword>
<dbReference type="GO" id="GO:0051301">
    <property type="term" value="P:cell division"/>
    <property type="evidence" value="ECO:0007669"/>
    <property type="project" value="UniProtKB-KW"/>
</dbReference>
<evidence type="ECO:0000313" key="13">
    <source>
        <dbReference type="EMBL" id="NGO62293.1"/>
    </source>
</evidence>
<evidence type="ECO:0000256" key="6">
    <source>
        <dbReference type="ARBA" id="ARBA00022692"/>
    </source>
</evidence>
<dbReference type="Pfam" id="PF02472">
    <property type="entry name" value="ExbD"/>
    <property type="match status" value="1"/>
</dbReference>
<organism evidence="13 14">
    <name type="scientific">Rhizobium daejeonense</name>
    <dbReference type="NCBI Taxonomy" id="240521"/>
    <lineage>
        <taxon>Bacteria</taxon>
        <taxon>Pseudomonadati</taxon>
        <taxon>Pseudomonadota</taxon>
        <taxon>Alphaproteobacteria</taxon>
        <taxon>Hyphomicrobiales</taxon>
        <taxon>Rhizobiaceae</taxon>
        <taxon>Rhizobium/Agrobacterium group</taxon>
        <taxon>Rhizobium</taxon>
    </lineage>
</organism>
<dbReference type="GO" id="GO:0022857">
    <property type="term" value="F:transmembrane transporter activity"/>
    <property type="evidence" value="ECO:0007669"/>
    <property type="project" value="InterPro"/>
</dbReference>
<dbReference type="InterPro" id="IPR003400">
    <property type="entry name" value="ExbD"/>
</dbReference>
<gene>
    <name evidence="13" type="primary">tolR</name>
    <name evidence="13" type="ORF">G6N76_01300</name>
</gene>
<evidence type="ECO:0000256" key="8">
    <source>
        <dbReference type="ARBA" id="ARBA00023136"/>
    </source>
</evidence>
<keyword evidence="6 10" id="KW-0812">Transmembrane</keyword>
<evidence type="ECO:0000313" key="14">
    <source>
        <dbReference type="Proteomes" id="UP000477849"/>
    </source>
</evidence>
<dbReference type="GO" id="GO:0005886">
    <property type="term" value="C:plasma membrane"/>
    <property type="evidence" value="ECO:0007669"/>
    <property type="project" value="UniProtKB-SubCell"/>
</dbReference>
<evidence type="ECO:0000256" key="11">
    <source>
        <dbReference type="SAM" id="MobiDB-lite"/>
    </source>
</evidence>
<dbReference type="PANTHER" id="PTHR30558">
    <property type="entry name" value="EXBD MEMBRANE COMPONENT OF PMF-DRIVEN MACROMOLECULE IMPORT SYSTEM"/>
    <property type="match status" value="1"/>
</dbReference>
<dbReference type="AlphaFoldDB" id="A0A6M1RTX4"/>